<proteinExistence type="predicted"/>
<dbReference type="Gene3D" id="1.10.340.30">
    <property type="entry name" value="Hypothetical protein, domain 2"/>
    <property type="match status" value="1"/>
</dbReference>
<dbReference type="PANTHER" id="PTHR30037">
    <property type="entry name" value="DNA-3-METHYLADENINE GLYCOSYLASE 1"/>
    <property type="match status" value="1"/>
</dbReference>
<organism evidence="2 3">
    <name type="scientific">Caenispirillum bisanense</name>
    <dbReference type="NCBI Taxonomy" id="414052"/>
    <lineage>
        <taxon>Bacteria</taxon>
        <taxon>Pseudomonadati</taxon>
        <taxon>Pseudomonadota</taxon>
        <taxon>Alphaproteobacteria</taxon>
        <taxon>Rhodospirillales</taxon>
        <taxon>Novispirillaceae</taxon>
        <taxon>Caenispirillum</taxon>
    </lineage>
</organism>
<dbReference type="GO" id="GO:0006284">
    <property type="term" value="P:base-excision repair"/>
    <property type="evidence" value="ECO:0007669"/>
    <property type="project" value="InterPro"/>
</dbReference>
<dbReference type="AlphaFoldDB" id="A0A286GF43"/>
<keyword evidence="1" id="KW-0862">Zinc</keyword>
<keyword evidence="1" id="KW-0479">Metal-binding</keyword>
<evidence type="ECO:0000256" key="1">
    <source>
        <dbReference type="PIRSR" id="PIRSR605019-1"/>
    </source>
</evidence>
<dbReference type="Proteomes" id="UP000219621">
    <property type="component" value="Unassembled WGS sequence"/>
</dbReference>
<dbReference type="EMBL" id="OCNJ01000003">
    <property type="protein sequence ID" value="SOD94141.1"/>
    <property type="molecule type" value="Genomic_DNA"/>
</dbReference>
<evidence type="ECO:0000313" key="2">
    <source>
        <dbReference type="EMBL" id="SOD94141.1"/>
    </source>
</evidence>
<dbReference type="Pfam" id="PF03352">
    <property type="entry name" value="Adenine_glyco"/>
    <property type="match status" value="1"/>
</dbReference>
<protein>
    <submittedName>
        <fullName evidence="2">DNA-3-methyladenine glycosylase I</fullName>
    </submittedName>
</protein>
<sequence length="180" mass="20466">MSWYCDVAPNDPFHAPYHDGEYGFPVSDDRVLFERLSLEVFQAGLSWLLVLKKRAALNAAFADFDPVKVAAFDDTDRERLLADAGIIRNRLKIDATIENARRLLVIQAEHGSFAAWIDTHHPLPKEDWVKLFRKTFKFMGGEVVNEFLMSTGWLPGAHRPDCPVMERIREAGPAWGRVEG</sequence>
<dbReference type="SUPFAM" id="SSF48150">
    <property type="entry name" value="DNA-glycosylase"/>
    <property type="match status" value="1"/>
</dbReference>
<dbReference type="InterPro" id="IPR005019">
    <property type="entry name" value="Adenine_glyco"/>
</dbReference>
<evidence type="ECO:0000313" key="3">
    <source>
        <dbReference type="Proteomes" id="UP000219621"/>
    </source>
</evidence>
<dbReference type="OrthoDB" id="9807664at2"/>
<feature type="binding site" evidence="1">
    <location>
        <position position="5"/>
    </location>
    <ligand>
        <name>Zn(2+)</name>
        <dbReference type="ChEBI" id="CHEBI:29105"/>
    </ligand>
</feature>
<keyword evidence="3" id="KW-1185">Reference proteome</keyword>
<dbReference type="RefSeq" id="WP_097278804.1">
    <property type="nucleotide sequence ID" value="NZ_OCNJ01000003.1"/>
</dbReference>
<reference evidence="2 3" key="1">
    <citation type="submission" date="2017-09" db="EMBL/GenBank/DDBJ databases">
        <authorList>
            <person name="Ehlers B."/>
            <person name="Leendertz F.H."/>
        </authorList>
    </citation>
    <scope>NUCLEOTIDE SEQUENCE [LARGE SCALE GENOMIC DNA]</scope>
    <source>
        <strain evidence="2 3">USBA 140</strain>
    </source>
</reference>
<dbReference type="PANTHER" id="PTHR30037:SF4">
    <property type="entry name" value="DNA-3-METHYLADENINE GLYCOSYLASE I"/>
    <property type="match status" value="1"/>
</dbReference>
<accession>A0A286GF43</accession>
<name>A0A286GF43_9PROT</name>
<dbReference type="GO" id="GO:0046872">
    <property type="term" value="F:metal ion binding"/>
    <property type="evidence" value="ECO:0007669"/>
    <property type="project" value="UniProtKB-KW"/>
</dbReference>
<dbReference type="InterPro" id="IPR052891">
    <property type="entry name" value="DNA-3mA_glycosylase"/>
</dbReference>
<dbReference type="GO" id="GO:0008725">
    <property type="term" value="F:DNA-3-methyladenine glycosylase activity"/>
    <property type="evidence" value="ECO:0007669"/>
    <property type="project" value="InterPro"/>
</dbReference>
<gene>
    <name evidence="2" type="ORF">SAMN05421508_103374</name>
</gene>
<feature type="binding site" evidence="1">
    <location>
        <position position="18"/>
    </location>
    <ligand>
        <name>Zn(2+)</name>
        <dbReference type="ChEBI" id="CHEBI:29105"/>
    </ligand>
</feature>
<dbReference type="InterPro" id="IPR011257">
    <property type="entry name" value="DNA_glycosylase"/>
</dbReference>